<name>A0A251WWZ0_9RHOB</name>
<evidence type="ECO:0000313" key="3">
    <source>
        <dbReference type="Proteomes" id="UP000194664"/>
    </source>
</evidence>
<evidence type="ECO:0000313" key="2">
    <source>
        <dbReference type="EMBL" id="OUD08947.1"/>
    </source>
</evidence>
<dbReference type="Proteomes" id="UP000194664">
    <property type="component" value="Unassembled WGS sequence"/>
</dbReference>
<dbReference type="PANTHER" id="PTHR30399:SF1">
    <property type="entry name" value="UTP PYROPHOSPHATASE"/>
    <property type="match status" value="1"/>
</dbReference>
<dbReference type="Gene3D" id="3.30.2010.10">
    <property type="entry name" value="Metalloproteases ('zincins'), catalytic domain"/>
    <property type="match status" value="1"/>
</dbReference>
<dbReference type="OrthoDB" id="9795402at2"/>
<feature type="domain" description="YgjP-like metallopeptidase" evidence="1">
    <location>
        <begin position="23"/>
        <end position="219"/>
    </location>
</feature>
<protein>
    <submittedName>
        <fullName evidence="2">Zinc metalloprotease</fullName>
    </submittedName>
</protein>
<accession>A0A251WWZ0</accession>
<keyword evidence="2" id="KW-0378">Hydrolase</keyword>
<dbReference type="Pfam" id="PF01863">
    <property type="entry name" value="YgjP-like"/>
    <property type="match status" value="1"/>
</dbReference>
<dbReference type="PANTHER" id="PTHR30399">
    <property type="entry name" value="UNCHARACTERIZED PROTEIN YGJP"/>
    <property type="match status" value="1"/>
</dbReference>
<comment type="caution">
    <text evidence="2">The sequence shown here is derived from an EMBL/GenBank/DDBJ whole genome shotgun (WGS) entry which is preliminary data.</text>
</comment>
<dbReference type="GO" id="GO:0008237">
    <property type="term" value="F:metallopeptidase activity"/>
    <property type="evidence" value="ECO:0007669"/>
    <property type="project" value="UniProtKB-KW"/>
</dbReference>
<dbReference type="GO" id="GO:0006508">
    <property type="term" value="P:proteolysis"/>
    <property type="evidence" value="ECO:0007669"/>
    <property type="project" value="UniProtKB-KW"/>
</dbReference>
<keyword evidence="3" id="KW-1185">Reference proteome</keyword>
<evidence type="ECO:0000259" key="1">
    <source>
        <dbReference type="Pfam" id="PF01863"/>
    </source>
</evidence>
<gene>
    <name evidence="2" type="ORF">BVC71_09540</name>
</gene>
<keyword evidence="2" id="KW-0645">Protease</keyword>
<dbReference type="EMBL" id="MSPP01000003">
    <property type="protein sequence ID" value="OUD08947.1"/>
    <property type="molecule type" value="Genomic_DNA"/>
</dbReference>
<keyword evidence="2" id="KW-0482">Metalloprotease</keyword>
<proteinExistence type="predicted"/>
<dbReference type="InterPro" id="IPR053136">
    <property type="entry name" value="UTP_pyrophosphatase-like"/>
</dbReference>
<organism evidence="2 3">
    <name type="scientific">Marivivens niveibacter</name>
    <dbReference type="NCBI Taxonomy" id="1930667"/>
    <lineage>
        <taxon>Bacteria</taxon>
        <taxon>Pseudomonadati</taxon>
        <taxon>Pseudomonadota</taxon>
        <taxon>Alphaproteobacteria</taxon>
        <taxon>Rhodobacterales</taxon>
        <taxon>Paracoccaceae</taxon>
        <taxon>Marivivens group</taxon>
        <taxon>Marivivens</taxon>
    </lineage>
</organism>
<reference evidence="2 3" key="1">
    <citation type="submission" date="2016-12" db="EMBL/GenBank/DDBJ databases">
        <title>The draft genome sequence of HSLHS2.</title>
        <authorList>
            <person name="Hu D."/>
            <person name="Wang L."/>
            <person name="Shao Z."/>
        </authorList>
    </citation>
    <scope>NUCLEOTIDE SEQUENCE [LARGE SCALE GENOMIC DNA]</scope>
    <source>
        <strain evidence="2">MCCC 1A06712</strain>
    </source>
</reference>
<sequence length="229" mass="26102">MGRLVLGGNPPIEVSLRRSPRARRLSLRISRLDGRVTMTLPNPVPEREAMAFLRDRENWVRDHLSGLEGERFVAIGQVIPFGGTEYAITAHDKRRVEVADDRLMVPNDPDRVAARVQGFLKTHARDALATASDKYAAMLGRGYGRITLRDTRSRWGSCTSRGDLMYSWRLIMAPPHILDYVAAHEVAHLIEMNHSAAFWDVVHSLYPDFETARRWLRDHGGALHRIRFD</sequence>
<dbReference type="InterPro" id="IPR002725">
    <property type="entry name" value="YgjP-like_metallopeptidase"/>
</dbReference>
<dbReference type="CDD" id="cd07344">
    <property type="entry name" value="M48_yhfN_like"/>
    <property type="match status" value="1"/>
</dbReference>
<dbReference type="RefSeq" id="WP_086451432.1">
    <property type="nucleotide sequence ID" value="NZ_MSPP01000003.1"/>
</dbReference>
<dbReference type="AlphaFoldDB" id="A0A251WWZ0"/>